<evidence type="ECO:0000313" key="1">
    <source>
        <dbReference type="EMBL" id="KAI8008282.1"/>
    </source>
</evidence>
<evidence type="ECO:0000313" key="2">
    <source>
        <dbReference type="Proteomes" id="UP001060215"/>
    </source>
</evidence>
<name>A0ACC0H443_9ERIC</name>
<proteinExistence type="predicted"/>
<sequence length="504" mass="55559">MRITNSEAKDVAFVIGGWALEIALTDYKKAFTELAILSRTAICCRVTPSQKAQLVELLKSCDYRTLAIGDGGNDVRMIQQADIGVGISGRERLQAARAADYSIGSVSGTSLFNSVSLMAYNVFYTSIPVLVSVLDKDLGESTVMQHPQILFYCQAGRLLNPSTFAGWFGWSLFHAIVVFVITIHAYAFEKSEMEEISMVALSGCIWLQAFCCCIRDKLIVVAGMDPVLALKYFRYTYRSSKINILQQVERLGGPILSLGNIEPQLRSLEKDVTPLTISPLSITQPKNRNPVCEPLLSDSPNAATRRSFGSGIFLQVVTLWHRPPEILLGSSVYFAPVDVWSIGCIFAEMVMHRPVFFLSIPPSSQLDELFYFGFNELNTNITLCGISEFQKNGILRLTNETSRKMGHAFHTSPFHFKNSSNGSAFSFSTSFAFVIIPEYPKLSGHGLAFTLSPSVDLPTALLSQYLGLLNASDIGNFSNHPTIVADDDAENKGFESSEKRPRSA</sequence>
<dbReference type="Proteomes" id="UP001060215">
    <property type="component" value="Chromosome 7"/>
</dbReference>
<organism evidence="1 2">
    <name type="scientific">Camellia lanceoleosa</name>
    <dbReference type="NCBI Taxonomy" id="1840588"/>
    <lineage>
        <taxon>Eukaryota</taxon>
        <taxon>Viridiplantae</taxon>
        <taxon>Streptophyta</taxon>
        <taxon>Embryophyta</taxon>
        <taxon>Tracheophyta</taxon>
        <taxon>Spermatophyta</taxon>
        <taxon>Magnoliopsida</taxon>
        <taxon>eudicotyledons</taxon>
        <taxon>Gunneridae</taxon>
        <taxon>Pentapetalae</taxon>
        <taxon>asterids</taxon>
        <taxon>Ericales</taxon>
        <taxon>Theaceae</taxon>
        <taxon>Camellia</taxon>
    </lineage>
</organism>
<reference evidence="1 2" key="1">
    <citation type="journal article" date="2022" name="Plant J.">
        <title>Chromosome-level genome of Camellia lanceoleosa provides a valuable resource for understanding genome evolution and self-incompatibility.</title>
        <authorList>
            <person name="Gong W."/>
            <person name="Xiao S."/>
            <person name="Wang L."/>
            <person name="Liao Z."/>
            <person name="Chang Y."/>
            <person name="Mo W."/>
            <person name="Hu G."/>
            <person name="Li W."/>
            <person name="Zhao G."/>
            <person name="Zhu H."/>
            <person name="Hu X."/>
            <person name="Ji K."/>
            <person name="Xiang X."/>
            <person name="Song Q."/>
            <person name="Yuan D."/>
            <person name="Jin S."/>
            <person name="Zhang L."/>
        </authorList>
    </citation>
    <scope>NUCLEOTIDE SEQUENCE [LARGE SCALE GENOMIC DNA]</scope>
    <source>
        <strain evidence="1">SQ_2022a</strain>
    </source>
</reference>
<keyword evidence="2" id="KW-1185">Reference proteome</keyword>
<dbReference type="EMBL" id="CM045764">
    <property type="protein sequence ID" value="KAI8008282.1"/>
    <property type="molecule type" value="Genomic_DNA"/>
</dbReference>
<comment type="caution">
    <text evidence="1">The sequence shown here is derived from an EMBL/GenBank/DDBJ whole genome shotgun (WGS) entry which is preliminary data.</text>
</comment>
<accession>A0ACC0H443</accession>
<protein>
    <submittedName>
        <fullName evidence="1">Phospholipid-transporting ATPase 2</fullName>
    </submittedName>
</protein>
<gene>
    <name evidence="1" type="ORF">LOK49_LG07G02120</name>
</gene>